<dbReference type="PROSITE" id="PS50949">
    <property type="entry name" value="HTH_GNTR"/>
    <property type="match status" value="1"/>
</dbReference>
<dbReference type="InterPro" id="IPR000524">
    <property type="entry name" value="Tscrpt_reg_HTH_GntR"/>
</dbReference>
<dbReference type="GO" id="GO:0003677">
    <property type="term" value="F:DNA binding"/>
    <property type="evidence" value="ECO:0007669"/>
    <property type="project" value="UniProtKB-KW"/>
</dbReference>
<keyword evidence="2" id="KW-0238">DNA-binding</keyword>
<dbReference type="Pfam" id="PF07729">
    <property type="entry name" value="FCD"/>
    <property type="match status" value="1"/>
</dbReference>
<evidence type="ECO:0000256" key="2">
    <source>
        <dbReference type="ARBA" id="ARBA00023125"/>
    </source>
</evidence>
<dbReference type="Gene3D" id="1.20.120.530">
    <property type="entry name" value="GntR ligand-binding domain-like"/>
    <property type="match status" value="1"/>
</dbReference>
<dbReference type="PANTHER" id="PTHR43537">
    <property type="entry name" value="TRANSCRIPTIONAL REGULATOR, GNTR FAMILY"/>
    <property type="match status" value="1"/>
</dbReference>
<evidence type="ECO:0000313" key="5">
    <source>
        <dbReference type="EMBL" id="RST87588.1"/>
    </source>
</evidence>
<dbReference type="SUPFAM" id="SSF46785">
    <property type="entry name" value="Winged helix' DNA-binding domain"/>
    <property type="match status" value="1"/>
</dbReference>
<dbReference type="InterPro" id="IPR036390">
    <property type="entry name" value="WH_DNA-bd_sf"/>
</dbReference>
<gene>
    <name evidence="5" type="ORF">EJC49_05015</name>
</gene>
<dbReference type="AlphaFoldDB" id="A0A3S0A986"/>
<dbReference type="RefSeq" id="WP_126698369.1">
    <property type="nucleotide sequence ID" value="NZ_RWKW01000015.1"/>
</dbReference>
<dbReference type="OrthoDB" id="9788098at2"/>
<evidence type="ECO:0000256" key="1">
    <source>
        <dbReference type="ARBA" id="ARBA00023015"/>
    </source>
</evidence>
<proteinExistence type="predicted"/>
<dbReference type="EMBL" id="RWKW01000015">
    <property type="protein sequence ID" value="RST87588.1"/>
    <property type="molecule type" value="Genomic_DNA"/>
</dbReference>
<organism evidence="5 6">
    <name type="scientific">Aquibium carbonis</name>
    <dbReference type="NCBI Taxonomy" id="2495581"/>
    <lineage>
        <taxon>Bacteria</taxon>
        <taxon>Pseudomonadati</taxon>
        <taxon>Pseudomonadota</taxon>
        <taxon>Alphaproteobacteria</taxon>
        <taxon>Hyphomicrobiales</taxon>
        <taxon>Phyllobacteriaceae</taxon>
        <taxon>Aquibium</taxon>
    </lineage>
</organism>
<keyword evidence="6" id="KW-1185">Reference proteome</keyword>
<dbReference type="Proteomes" id="UP000278398">
    <property type="component" value="Unassembled WGS sequence"/>
</dbReference>
<evidence type="ECO:0000256" key="3">
    <source>
        <dbReference type="ARBA" id="ARBA00023163"/>
    </source>
</evidence>
<keyword evidence="3" id="KW-0804">Transcription</keyword>
<feature type="domain" description="HTH gntR-type" evidence="4">
    <location>
        <begin position="9"/>
        <end position="76"/>
    </location>
</feature>
<dbReference type="CDD" id="cd07377">
    <property type="entry name" value="WHTH_GntR"/>
    <property type="match status" value="1"/>
</dbReference>
<dbReference type="InterPro" id="IPR011711">
    <property type="entry name" value="GntR_C"/>
</dbReference>
<dbReference type="SMART" id="SM00895">
    <property type="entry name" value="FCD"/>
    <property type="match status" value="1"/>
</dbReference>
<keyword evidence="1" id="KW-0805">Transcription regulation</keyword>
<dbReference type="Gene3D" id="1.10.10.10">
    <property type="entry name" value="Winged helix-like DNA-binding domain superfamily/Winged helix DNA-binding domain"/>
    <property type="match status" value="1"/>
</dbReference>
<name>A0A3S0A986_9HYPH</name>
<accession>A0A3S0A986</accession>
<dbReference type="InterPro" id="IPR036388">
    <property type="entry name" value="WH-like_DNA-bd_sf"/>
</dbReference>
<evidence type="ECO:0000313" key="6">
    <source>
        <dbReference type="Proteomes" id="UP000278398"/>
    </source>
</evidence>
<sequence>MAIPTDARDENLDEPYGSLRRRILALELPPGAQLSRSALQAHYGVSSTPIRDALLRLREEGLVEIYPQSRTIVSRIDLSLAREAHFLRSAVERNIARELASDPQPPLIRKLRRIVALQEQISGSGELDVFSSLDQTFHETLFSAAGYMRTFAVVRRESVHVDRLRALHLPMGDKVERIVAEHGCIVDALEAGDPERADEAMAFHLSQSIAIASQLSQDWPGYFAA</sequence>
<dbReference type="PANTHER" id="PTHR43537:SF45">
    <property type="entry name" value="GNTR FAMILY REGULATORY PROTEIN"/>
    <property type="match status" value="1"/>
</dbReference>
<dbReference type="SUPFAM" id="SSF48008">
    <property type="entry name" value="GntR ligand-binding domain-like"/>
    <property type="match status" value="1"/>
</dbReference>
<dbReference type="Pfam" id="PF00392">
    <property type="entry name" value="GntR"/>
    <property type="match status" value="1"/>
</dbReference>
<reference evidence="5 6" key="1">
    <citation type="submission" date="2018-12" db="EMBL/GenBank/DDBJ databases">
        <title>Mesorhizobium carbonis sp. nov., isolated from coal mine water.</title>
        <authorList>
            <person name="Xin W."/>
            <person name="Xu Z."/>
            <person name="Xiang F."/>
            <person name="Zhang J."/>
            <person name="Xi L."/>
            <person name="Liu J."/>
        </authorList>
    </citation>
    <scope>NUCLEOTIDE SEQUENCE [LARGE SCALE GENOMIC DNA]</scope>
    <source>
        <strain evidence="5 6">B2.3</strain>
    </source>
</reference>
<evidence type="ECO:0000259" key="4">
    <source>
        <dbReference type="PROSITE" id="PS50949"/>
    </source>
</evidence>
<dbReference type="SMART" id="SM00345">
    <property type="entry name" value="HTH_GNTR"/>
    <property type="match status" value="1"/>
</dbReference>
<protein>
    <submittedName>
        <fullName evidence="5">GntR family transcriptional regulator</fullName>
    </submittedName>
</protein>
<comment type="caution">
    <text evidence="5">The sequence shown here is derived from an EMBL/GenBank/DDBJ whole genome shotgun (WGS) entry which is preliminary data.</text>
</comment>
<dbReference type="InterPro" id="IPR008920">
    <property type="entry name" value="TF_FadR/GntR_C"/>
</dbReference>
<dbReference type="GO" id="GO:0003700">
    <property type="term" value="F:DNA-binding transcription factor activity"/>
    <property type="evidence" value="ECO:0007669"/>
    <property type="project" value="InterPro"/>
</dbReference>